<organism evidence="3 4">
    <name type="scientific">Isosphaera pallida (strain ATCC 43644 / DSM 9630 / IS1B)</name>
    <dbReference type="NCBI Taxonomy" id="575540"/>
    <lineage>
        <taxon>Bacteria</taxon>
        <taxon>Pseudomonadati</taxon>
        <taxon>Planctomycetota</taxon>
        <taxon>Planctomycetia</taxon>
        <taxon>Isosphaerales</taxon>
        <taxon>Isosphaeraceae</taxon>
        <taxon>Isosphaera</taxon>
    </lineage>
</organism>
<name>E8R204_ISOPI</name>
<sequence length="78" mass="8116">MTMSANEVGHEIYPPACPSGIDQGEASARATVDPSERGSSSLKRWAARAGVAGFGFFLIKGLVWLAFFAAVATGLASR</sequence>
<feature type="transmembrane region" description="Helical" evidence="2">
    <location>
        <begin position="51"/>
        <end position="76"/>
    </location>
</feature>
<evidence type="ECO:0000256" key="1">
    <source>
        <dbReference type="SAM" id="MobiDB-lite"/>
    </source>
</evidence>
<dbReference type="EMBL" id="CP002353">
    <property type="protein sequence ID" value="ADV62436.1"/>
    <property type="molecule type" value="Genomic_DNA"/>
</dbReference>
<evidence type="ECO:0000256" key="2">
    <source>
        <dbReference type="SAM" id="Phobius"/>
    </source>
</evidence>
<keyword evidence="2" id="KW-1133">Transmembrane helix</keyword>
<gene>
    <name evidence="3" type="ordered locus">Isop_1855</name>
</gene>
<accession>E8R204</accession>
<feature type="region of interest" description="Disordered" evidence="1">
    <location>
        <begin position="1"/>
        <end position="41"/>
    </location>
</feature>
<keyword evidence="2" id="KW-0812">Transmembrane</keyword>
<dbReference type="KEGG" id="ipa:Isop_1855"/>
<protein>
    <submittedName>
        <fullName evidence="3">Uncharacterized protein</fullName>
    </submittedName>
</protein>
<reference key="1">
    <citation type="submission" date="2010-11" db="EMBL/GenBank/DDBJ databases">
        <title>The complete sequence of chromosome of Isophaera pallida ATCC 43644.</title>
        <authorList>
            <consortium name="US DOE Joint Genome Institute (JGI-PGF)"/>
            <person name="Lucas S."/>
            <person name="Copeland A."/>
            <person name="Lapidus A."/>
            <person name="Bruce D."/>
            <person name="Goodwin L."/>
            <person name="Pitluck S."/>
            <person name="Kyrpides N."/>
            <person name="Mavromatis K."/>
            <person name="Pagani I."/>
            <person name="Ivanova N."/>
            <person name="Saunders E."/>
            <person name="Brettin T."/>
            <person name="Detter J.C."/>
            <person name="Han C."/>
            <person name="Tapia R."/>
            <person name="Land M."/>
            <person name="Hauser L."/>
            <person name="Markowitz V."/>
            <person name="Cheng J.-F."/>
            <person name="Hugenholtz P."/>
            <person name="Woyke T."/>
            <person name="Wu D."/>
            <person name="Eisen J.A."/>
        </authorList>
    </citation>
    <scope>NUCLEOTIDE SEQUENCE</scope>
    <source>
        <strain>ATCC 43644</strain>
    </source>
</reference>
<keyword evidence="4" id="KW-1185">Reference proteome</keyword>
<dbReference type="InParanoid" id="E8R204"/>
<dbReference type="RefSeq" id="WP_013564724.1">
    <property type="nucleotide sequence ID" value="NC_014962.1"/>
</dbReference>
<dbReference type="AlphaFoldDB" id="E8R204"/>
<keyword evidence="2" id="KW-0472">Membrane</keyword>
<proteinExistence type="predicted"/>
<dbReference type="Proteomes" id="UP000008631">
    <property type="component" value="Chromosome"/>
</dbReference>
<evidence type="ECO:0000313" key="3">
    <source>
        <dbReference type="EMBL" id="ADV62436.1"/>
    </source>
</evidence>
<evidence type="ECO:0000313" key="4">
    <source>
        <dbReference type="Proteomes" id="UP000008631"/>
    </source>
</evidence>
<dbReference type="HOGENOM" id="CLU_2617250_0_0_0"/>
<reference evidence="3 4" key="2">
    <citation type="journal article" date="2011" name="Stand. Genomic Sci.">
        <title>Complete genome sequence of Isosphaera pallida type strain (IS1B).</title>
        <authorList>
            <consortium name="US DOE Joint Genome Institute (JGI-PGF)"/>
            <person name="Goker M."/>
            <person name="Cleland D."/>
            <person name="Saunders E."/>
            <person name="Lapidus A."/>
            <person name="Nolan M."/>
            <person name="Lucas S."/>
            <person name="Hammon N."/>
            <person name="Deshpande S."/>
            <person name="Cheng J.F."/>
            <person name="Tapia R."/>
            <person name="Han C."/>
            <person name="Goodwin L."/>
            <person name="Pitluck S."/>
            <person name="Liolios K."/>
            <person name="Pagani I."/>
            <person name="Ivanova N."/>
            <person name="Mavromatis K."/>
            <person name="Pati A."/>
            <person name="Chen A."/>
            <person name="Palaniappan K."/>
            <person name="Land M."/>
            <person name="Hauser L."/>
            <person name="Chang Y.J."/>
            <person name="Jeffries C.D."/>
            <person name="Detter J.C."/>
            <person name="Beck B."/>
            <person name="Woyke T."/>
            <person name="Bristow J."/>
            <person name="Eisen J.A."/>
            <person name="Markowitz V."/>
            <person name="Hugenholtz P."/>
            <person name="Kyrpides N.C."/>
            <person name="Klenk H.P."/>
        </authorList>
    </citation>
    <scope>NUCLEOTIDE SEQUENCE [LARGE SCALE GENOMIC DNA]</scope>
    <source>
        <strain evidence="4">ATCC 43644 / DSM 9630 / IS1B</strain>
    </source>
</reference>